<protein>
    <submittedName>
        <fullName evidence="2">Uncharacterized protein</fullName>
    </submittedName>
</protein>
<dbReference type="AlphaFoldDB" id="A0A915HXS3"/>
<evidence type="ECO:0000313" key="2">
    <source>
        <dbReference type="WBParaSite" id="nRc.2.0.1.t06620-RA"/>
    </source>
</evidence>
<sequence length="99" mass="11407">MTEMLAMQTTTSMTPLSKSLSYITKHIDWDKKDEYRAETALIKMILLKDISKGEEESEPQMMPLQIIPTRHNILKMQEPEVTAPVSTDSWTPILEIKDN</sequence>
<proteinExistence type="predicted"/>
<organism evidence="1 2">
    <name type="scientific">Romanomermis culicivorax</name>
    <name type="common">Nematode worm</name>
    <dbReference type="NCBI Taxonomy" id="13658"/>
    <lineage>
        <taxon>Eukaryota</taxon>
        <taxon>Metazoa</taxon>
        <taxon>Ecdysozoa</taxon>
        <taxon>Nematoda</taxon>
        <taxon>Enoplea</taxon>
        <taxon>Dorylaimia</taxon>
        <taxon>Mermithida</taxon>
        <taxon>Mermithoidea</taxon>
        <taxon>Mermithidae</taxon>
        <taxon>Romanomermis</taxon>
    </lineage>
</organism>
<keyword evidence="1" id="KW-1185">Reference proteome</keyword>
<evidence type="ECO:0000313" key="1">
    <source>
        <dbReference type="Proteomes" id="UP000887565"/>
    </source>
</evidence>
<dbReference type="Proteomes" id="UP000887565">
    <property type="component" value="Unplaced"/>
</dbReference>
<reference evidence="2" key="1">
    <citation type="submission" date="2022-11" db="UniProtKB">
        <authorList>
            <consortium name="WormBaseParasite"/>
        </authorList>
    </citation>
    <scope>IDENTIFICATION</scope>
</reference>
<dbReference type="WBParaSite" id="nRc.2.0.1.t06620-RA">
    <property type="protein sequence ID" value="nRc.2.0.1.t06620-RA"/>
    <property type="gene ID" value="nRc.2.0.1.g06620"/>
</dbReference>
<name>A0A915HXS3_ROMCU</name>
<accession>A0A915HXS3</accession>